<name>A0A839GKJ5_9BACT</name>
<proteinExistence type="predicted"/>
<accession>A0A839GKJ5</accession>
<dbReference type="SUPFAM" id="SSF46689">
    <property type="entry name" value="Homeodomain-like"/>
    <property type="match status" value="1"/>
</dbReference>
<comment type="caution">
    <text evidence="1">The sequence shown here is derived from an EMBL/GenBank/DDBJ whole genome shotgun (WGS) entry which is preliminary data.</text>
</comment>
<dbReference type="RefSeq" id="WP_066830954.1">
    <property type="nucleotide sequence ID" value="NZ_JACJIQ010000001.1"/>
</dbReference>
<dbReference type="InterPro" id="IPR009057">
    <property type="entry name" value="Homeodomain-like_sf"/>
</dbReference>
<sequence length="204" mass="23569">MSFRDTILHEALVIFEQKGIEDISTETLLELLDISRGTLNEIAGSKKELVQECISHSIRVRQKVAEQIISEADHSLEALLQVLQLCLEEVYSFNHAFVYDLQVYYPQSWARLQLLMRLLTRNYLRPLIQQSKDQGYLQQDVDAELAARMFLNHMYGLLNPRLFPAFAFDYQELFKTMILNYIKGCATPQGQAHIDVFPLKAMAV</sequence>
<dbReference type="InterPro" id="IPR036271">
    <property type="entry name" value="Tet_transcr_reg_TetR-rel_C_sf"/>
</dbReference>
<dbReference type="SUPFAM" id="SSF48498">
    <property type="entry name" value="Tetracyclin repressor-like, C-terminal domain"/>
    <property type="match status" value="1"/>
</dbReference>
<dbReference type="EMBL" id="JACJIQ010000001">
    <property type="protein sequence ID" value="MBA9075487.1"/>
    <property type="molecule type" value="Genomic_DNA"/>
</dbReference>
<dbReference type="Gene3D" id="1.10.357.10">
    <property type="entry name" value="Tetracycline Repressor, domain 2"/>
    <property type="match status" value="1"/>
</dbReference>
<evidence type="ECO:0000313" key="2">
    <source>
        <dbReference type="Proteomes" id="UP000563094"/>
    </source>
</evidence>
<organism evidence="1 2">
    <name type="scientific">Rufibacter quisquiliarum</name>
    <dbReference type="NCBI Taxonomy" id="1549639"/>
    <lineage>
        <taxon>Bacteria</taxon>
        <taxon>Pseudomonadati</taxon>
        <taxon>Bacteroidota</taxon>
        <taxon>Cytophagia</taxon>
        <taxon>Cytophagales</taxon>
        <taxon>Hymenobacteraceae</taxon>
        <taxon>Rufibacter</taxon>
    </lineage>
</organism>
<dbReference type="Proteomes" id="UP000563094">
    <property type="component" value="Unassembled WGS sequence"/>
</dbReference>
<protein>
    <submittedName>
        <fullName evidence="1">AcrR family transcriptional regulator</fullName>
    </submittedName>
</protein>
<evidence type="ECO:0000313" key="1">
    <source>
        <dbReference type="EMBL" id="MBA9075487.1"/>
    </source>
</evidence>
<keyword evidence="2" id="KW-1185">Reference proteome</keyword>
<gene>
    <name evidence="1" type="ORF">FHS90_000184</name>
</gene>
<dbReference type="AlphaFoldDB" id="A0A839GKJ5"/>
<reference evidence="1 2" key="1">
    <citation type="submission" date="2020-08" db="EMBL/GenBank/DDBJ databases">
        <title>Genomic Encyclopedia of Type Strains, Phase IV (KMG-IV): sequencing the most valuable type-strain genomes for metagenomic binning, comparative biology and taxonomic classification.</title>
        <authorList>
            <person name="Goeker M."/>
        </authorList>
    </citation>
    <scope>NUCLEOTIDE SEQUENCE [LARGE SCALE GENOMIC DNA]</scope>
    <source>
        <strain evidence="1 2">DSM 29854</strain>
    </source>
</reference>